<proteinExistence type="predicted"/>
<name>A0A7W3ES51_ESCFE</name>
<accession>A0A7W3ES51</accession>
<dbReference type="EMBL" id="CP055675">
    <property type="protein sequence ID" value="QLN00827.1"/>
    <property type="molecule type" value="Genomic_DNA"/>
</dbReference>
<dbReference type="AlphaFoldDB" id="A0A7W3ES51"/>
<gene>
    <name evidence="1" type="ORF">HVY52_13820</name>
</gene>
<evidence type="ECO:0000313" key="2">
    <source>
        <dbReference type="Proteomes" id="UP000510927"/>
    </source>
</evidence>
<dbReference type="Proteomes" id="UP000510927">
    <property type="component" value="Chromosome"/>
</dbReference>
<sequence length="144" mass="16585">MLKFDFIRLNIVPSNNEAYAFTNVCLEFGNRRIGDFSQLVLINTLILSLDDLLDRIENGVVIVGAKNEIAKLFYSYFDDLNKSAIPIFTEAFDGDAGLLFKIDGEEFLIIKKWKERDLIYIKKTHKSYADAIKSCLLYLKKLTF</sequence>
<organism evidence="1 2">
    <name type="scientific">Escherichia fergusonii</name>
    <dbReference type="NCBI Taxonomy" id="564"/>
    <lineage>
        <taxon>Bacteria</taxon>
        <taxon>Pseudomonadati</taxon>
        <taxon>Pseudomonadota</taxon>
        <taxon>Gammaproteobacteria</taxon>
        <taxon>Enterobacterales</taxon>
        <taxon>Enterobacteriaceae</taxon>
        <taxon>Escherichia</taxon>
    </lineage>
</organism>
<protein>
    <submittedName>
        <fullName evidence="1">Uncharacterized protein</fullName>
    </submittedName>
</protein>
<evidence type="ECO:0000313" key="1">
    <source>
        <dbReference type="EMBL" id="QLN00827.1"/>
    </source>
</evidence>
<reference evidence="1 2" key="1">
    <citation type="submission" date="2020-06" db="EMBL/GenBank/DDBJ databases">
        <title>REHAB project genomes.</title>
        <authorList>
            <person name="Shaw L.P."/>
        </authorList>
    </citation>
    <scope>NUCLEOTIDE SEQUENCE [LARGE SCALE GENOMIC DNA]</scope>
    <source>
        <strain evidence="1 2">RHB28-C13</strain>
    </source>
</reference>
<dbReference type="RefSeq" id="WP_181202587.1">
    <property type="nucleotide sequence ID" value="NZ_CP055675.1"/>
</dbReference>